<dbReference type="InterPro" id="IPR051610">
    <property type="entry name" value="GPI/OXD"/>
</dbReference>
<evidence type="ECO:0000259" key="3">
    <source>
        <dbReference type="Pfam" id="PF07883"/>
    </source>
</evidence>
<dbReference type="Gene3D" id="2.60.120.10">
    <property type="entry name" value="Jelly Rolls"/>
    <property type="match status" value="1"/>
</dbReference>
<evidence type="ECO:0000313" key="5">
    <source>
        <dbReference type="Proteomes" id="UP001202134"/>
    </source>
</evidence>
<dbReference type="InterPro" id="IPR013096">
    <property type="entry name" value="Cupin_2"/>
</dbReference>
<dbReference type="InterPro" id="IPR014710">
    <property type="entry name" value="RmlC-like_jellyroll"/>
</dbReference>
<feature type="domain" description="Cupin type-2" evidence="3">
    <location>
        <begin position="88"/>
        <end position="154"/>
    </location>
</feature>
<dbReference type="PANTHER" id="PTHR35848:SF6">
    <property type="entry name" value="CUPIN TYPE-2 DOMAIN-CONTAINING PROTEIN"/>
    <property type="match status" value="1"/>
</dbReference>
<keyword evidence="5" id="KW-1185">Reference proteome</keyword>
<feature type="transmembrane region" description="Helical" evidence="2">
    <location>
        <begin position="12"/>
        <end position="32"/>
    </location>
</feature>
<dbReference type="Proteomes" id="UP001202134">
    <property type="component" value="Unassembled WGS sequence"/>
</dbReference>
<keyword evidence="2" id="KW-0472">Membrane</keyword>
<dbReference type="RefSeq" id="WP_248955222.1">
    <property type="nucleotide sequence ID" value="NZ_JAKIKU010000003.1"/>
</dbReference>
<dbReference type="SUPFAM" id="SSF51182">
    <property type="entry name" value="RmlC-like cupins"/>
    <property type="match status" value="1"/>
</dbReference>
<dbReference type="PANTHER" id="PTHR35848">
    <property type="entry name" value="OXALATE-BINDING PROTEIN"/>
    <property type="match status" value="1"/>
</dbReference>
<reference evidence="4 5" key="1">
    <citation type="submission" date="2022-01" db="EMBL/GenBank/DDBJ databases">
        <title>Whole genome-based taxonomy of the Shewanellaceae.</title>
        <authorList>
            <person name="Martin-Rodriguez A.J."/>
        </authorList>
    </citation>
    <scope>NUCLEOTIDE SEQUENCE [LARGE SCALE GENOMIC DNA]</scope>
    <source>
        <strain evidence="4 5">DSM 24955</strain>
    </source>
</reference>
<keyword evidence="1" id="KW-0479">Metal-binding</keyword>
<comment type="caution">
    <text evidence="4">The sequence shown here is derived from an EMBL/GenBank/DDBJ whole genome shotgun (WGS) entry which is preliminary data.</text>
</comment>
<dbReference type="PROSITE" id="PS51257">
    <property type="entry name" value="PROKAR_LIPOPROTEIN"/>
    <property type="match status" value="1"/>
</dbReference>
<evidence type="ECO:0000313" key="4">
    <source>
        <dbReference type="EMBL" id="MCL1045026.1"/>
    </source>
</evidence>
<dbReference type="Pfam" id="PF07883">
    <property type="entry name" value="Cupin_2"/>
    <property type="match status" value="1"/>
</dbReference>
<gene>
    <name evidence="4" type="ORF">L2737_06735</name>
</gene>
<dbReference type="InterPro" id="IPR011051">
    <property type="entry name" value="RmlC_Cupin_sf"/>
</dbReference>
<evidence type="ECO:0000256" key="1">
    <source>
        <dbReference type="ARBA" id="ARBA00022723"/>
    </source>
</evidence>
<name>A0ABT0KNC0_9GAMM</name>
<keyword evidence="2" id="KW-1133">Transmembrane helix</keyword>
<protein>
    <submittedName>
        <fullName evidence="4">Cupin domain-containing protein</fullName>
    </submittedName>
</protein>
<accession>A0ABT0KNC0</accession>
<organism evidence="4 5">
    <name type="scientific">Shewanella electrodiphila</name>
    <dbReference type="NCBI Taxonomy" id="934143"/>
    <lineage>
        <taxon>Bacteria</taxon>
        <taxon>Pseudomonadati</taxon>
        <taxon>Pseudomonadota</taxon>
        <taxon>Gammaproteobacteria</taxon>
        <taxon>Alteromonadales</taxon>
        <taxon>Shewanellaceae</taxon>
        <taxon>Shewanella</taxon>
    </lineage>
</organism>
<sequence>MKNNLQEIVKVSKFYLTILISIILMTSCAFVQNTDSNEINIVNNESNIHIQSSIVNFEDTHKTAYDGSDFYTYFYGETIGTKDTIVGLAIIEPNNEIHPPHQHAEEEYLYIVEGSGIWTLNGVETPAKTGDVLYVSPWDLHGIFNTGDVPMKFFITRASNKGVIVEPSLQVKE</sequence>
<evidence type="ECO:0000256" key="2">
    <source>
        <dbReference type="SAM" id="Phobius"/>
    </source>
</evidence>
<dbReference type="EMBL" id="JAKIKU010000003">
    <property type="protein sequence ID" value="MCL1045026.1"/>
    <property type="molecule type" value="Genomic_DNA"/>
</dbReference>
<keyword evidence="2" id="KW-0812">Transmembrane</keyword>
<proteinExistence type="predicted"/>